<feature type="transmembrane region" description="Helical" evidence="7">
    <location>
        <begin position="248"/>
        <end position="269"/>
    </location>
</feature>
<feature type="transmembrane region" description="Helical" evidence="7">
    <location>
        <begin position="754"/>
        <end position="774"/>
    </location>
</feature>
<feature type="transmembrane region" description="Helical" evidence="7">
    <location>
        <begin position="161"/>
        <end position="178"/>
    </location>
</feature>
<feature type="region of interest" description="Disordered" evidence="6">
    <location>
        <begin position="334"/>
        <end position="373"/>
    </location>
</feature>
<reference evidence="9" key="1">
    <citation type="submission" date="2023-06" db="EMBL/GenBank/DDBJ databases">
        <title>Genomic analysis of the entomopathogenic nematode Steinernema hermaphroditum.</title>
        <authorList>
            <person name="Schwarz E.M."/>
            <person name="Heppert J.K."/>
            <person name="Baniya A."/>
            <person name="Schwartz H.T."/>
            <person name="Tan C.-H."/>
            <person name="Antoshechkin I."/>
            <person name="Sternberg P.W."/>
            <person name="Goodrich-Blair H."/>
            <person name="Dillman A.R."/>
        </authorList>
    </citation>
    <scope>NUCLEOTIDE SEQUENCE</scope>
    <source>
        <strain evidence="9">PS9179</strain>
        <tissue evidence="9">Whole animal</tissue>
    </source>
</reference>
<dbReference type="GO" id="GO:0016020">
    <property type="term" value="C:membrane"/>
    <property type="evidence" value="ECO:0007669"/>
    <property type="project" value="UniProtKB-SubCell"/>
</dbReference>
<dbReference type="Gene3D" id="4.10.1060.10">
    <property type="entry name" value="Zinc finger, RanBP2-type"/>
    <property type="match status" value="1"/>
</dbReference>
<comment type="similarity">
    <text evidence="2">Belongs to the YIP1 family.</text>
</comment>
<feature type="compositionally biased region" description="Acidic residues" evidence="6">
    <location>
        <begin position="357"/>
        <end position="369"/>
    </location>
</feature>
<feature type="transmembrane region" description="Helical" evidence="7">
    <location>
        <begin position="434"/>
        <end position="453"/>
    </location>
</feature>
<feature type="transmembrane region" description="Helical" evidence="7">
    <location>
        <begin position="487"/>
        <end position="504"/>
    </location>
</feature>
<dbReference type="Pfam" id="PF04893">
    <property type="entry name" value="Yip1"/>
    <property type="match status" value="1"/>
</dbReference>
<dbReference type="AlphaFoldDB" id="A0AA39GX00"/>
<evidence type="ECO:0000256" key="7">
    <source>
        <dbReference type="SAM" id="Phobius"/>
    </source>
</evidence>
<dbReference type="Proteomes" id="UP001175271">
    <property type="component" value="Unassembled WGS sequence"/>
</dbReference>
<evidence type="ECO:0000256" key="6">
    <source>
        <dbReference type="SAM" id="MobiDB-lite"/>
    </source>
</evidence>
<keyword evidence="5 7" id="KW-0472">Membrane</keyword>
<evidence type="ECO:0000256" key="2">
    <source>
        <dbReference type="ARBA" id="ARBA00010596"/>
    </source>
</evidence>
<gene>
    <name evidence="9" type="ORF">QR680_001117</name>
</gene>
<feature type="domain" description="Yip1" evidence="8">
    <location>
        <begin position="619"/>
        <end position="771"/>
    </location>
</feature>
<evidence type="ECO:0000256" key="5">
    <source>
        <dbReference type="ARBA" id="ARBA00023136"/>
    </source>
</evidence>
<dbReference type="GO" id="GO:0005794">
    <property type="term" value="C:Golgi apparatus"/>
    <property type="evidence" value="ECO:0007669"/>
    <property type="project" value="InterPro"/>
</dbReference>
<accession>A0AA39GX00</accession>
<proteinExistence type="inferred from homology"/>
<feature type="transmembrane region" description="Helical" evidence="7">
    <location>
        <begin position="199"/>
        <end position="216"/>
    </location>
</feature>
<evidence type="ECO:0000256" key="3">
    <source>
        <dbReference type="ARBA" id="ARBA00022692"/>
    </source>
</evidence>
<feature type="compositionally biased region" description="Acidic residues" evidence="6">
    <location>
        <begin position="60"/>
        <end position="71"/>
    </location>
</feature>
<feature type="transmembrane region" description="Helical" evidence="7">
    <location>
        <begin position="625"/>
        <end position="645"/>
    </location>
</feature>
<protein>
    <recommendedName>
        <fullName evidence="8">Yip1 domain-containing protein</fullName>
    </recommendedName>
</protein>
<feature type="transmembrane region" description="Helical" evidence="7">
    <location>
        <begin position="725"/>
        <end position="747"/>
    </location>
</feature>
<keyword evidence="10" id="KW-1185">Reference proteome</keyword>
<evidence type="ECO:0000313" key="9">
    <source>
        <dbReference type="EMBL" id="KAK0395100.1"/>
    </source>
</evidence>
<evidence type="ECO:0000313" key="10">
    <source>
        <dbReference type="Proteomes" id="UP001175271"/>
    </source>
</evidence>
<feature type="compositionally biased region" description="Basic and acidic residues" evidence="6">
    <location>
        <begin position="813"/>
        <end position="823"/>
    </location>
</feature>
<dbReference type="InterPro" id="IPR006977">
    <property type="entry name" value="Yip1_dom"/>
</dbReference>
<keyword evidence="4 7" id="KW-1133">Transmembrane helix</keyword>
<evidence type="ECO:0000256" key="4">
    <source>
        <dbReference type="ARBA" id="ARBA00022989"/>
    </source>
</evidence>
<feature type="compositionally biased region" description="Basic and acidic residues" evidence="6">
    <location>
        <begin position="835"/>
        <end position="847"/>
    </location>
</feature>
<name>A0AA39GX00_9BILA</name>
<feature type="transmembrane region" description="Helical" evidence="7">
    <location>
        <begin position="665"/>
        <end position="686"/>
    </location>
</feature>
<evidence type="ECO:0000256" key="1">
    <source>
        <dbReference type="ARBA" id="ARBA00004141"/>
    </source>
</evidence>
<feature type="compositionally biased region" description="Polar residues" evidence="6">
    <location>
        <begin position="848"/>
        <end position="859"/>
    </location>
</feature>
<keyword evidence="3 7" id="KW-0812">Transmembrane</keyword>
<dbReference type="GO" id="GO:0031267">
    <property type="term" value="F:small GTPase binding"/>
    <property type="evidence" value="ECO:0007669"/>
    <property type="project" value="InterPro"/>
</dbReference>
<dbReference type="EMBL" id="JAUCMV010000005">
    <property type="protein sequence ID" value="KAK0395100.1"/>
    <property type="molecule type" value="Genomic_DNA"/>
</dbReference>
<sequence length="859" mass="94632">MAVVTWIVRTLSIYISRKTDDEFDEFGRKKKGIKRSSGVMKSEYSDGEEEFDRKARKYEEEEEEEDESGDDDLGKYDFGSDDEFESLKNSLAKKVAEANNASRASSPDYVSAVPAPVVKVKIRFARAMNRIPSGRLGINALAALKAALTVVGITIRNVVDIATIMTVTIEVDVILINFQMTLQNENSAPSMFCPRLLPLLFLLLVCVSPSLSQYYYGSSYYPYYGYNQGYGYRGYYPYYRSPYFPGGYRGAAIGAVRGAVVGGVLGAIGRCNNVNWARRNVCNVCKAKKFGGTEARTGYGGGYMDRQDVEYISRKTDDEFDEFGRKKKGIKRSSGVMESEYSDGEEEFDRKVRKYEEEEEEEEDESGDDDLGKYDFGSDDEFESLKNSLAKKVAEANNASRASSPDYFSAVPAPVAKVKIRFARAMNRILSGRLGINVLAALKAALTVVGIIIRNAIDLGTIMTVTIEVDVIVILTNETIATTIDEIVILISGIVLVLNLPAAIDITKQIHPGVAIVDNHSTNFNLGNDVSGQGASFNSPFTSVNSSNDQRPVGWTTDNDQLVTDGPSPNAASKKNFLSLEYYQQFFDVDADQVQSRLLNSMVPRFRSNFITDYVQPIPDLYGPFWVSVTLIFTTGIFGNLAKYIQSSGAAGQTFENDFGLVTGASTLIALYVLVVPFVLYNIIWYRQATIQYSYLELLCAYGYSLTIFVPVSILWVVHWDWFRWSLIAVSVFLSGAVLVGSIWPSIKNDSNRLVAFGTIGSILFLHTILAVGFKEYYFDAVHLPSNGVAAQPDIPAPLIPSAALPAAVVNDTESKKDNKRESSVGQPQSVPAKALDKSQRNAEKLESSISTSPPGVVS</sequence>
<dbReference type="PANTHER" id="PTHR12822">
    <property type="entry name" value="PROTEIN YIPF"/>
    <property type="match status" value="1"/>
</dbReference>
<feature type="region of interest" description="Disordered" evidence="6">
    <location>
        <begin position="811"/>
        <end position="859"/>
    </location>
</feature>
<evidence type="ECO:0000259" key="8">
    <source>
        <dbReference type="Pfam" id="PF04893"/>
    </source>
</evidence>
<dbReference type="InterPro" id="IPR039765">
    <property type="entry name" value="Yip5/YIPF1/YIPF2"/>
</dbReference>
<organism evidence="9 10">
    <name type="scientific">Steinernema hermaphroditum</name>
    <dbReference type="NCBI Taxonomy" id="289476"/>
    <lineage>
        <taxon>Eukaryota</taxon>
        <taxon>Metazoa</taxon>
        <taxon>Ecdysozoa</taxon>
        <taxon>Nematoda</taxon>
        <taxon>Chromadorea</taxon>
        <taxon>Rhabditida</taxon>
        <taxon>Tylenchina</taxon>
        <taxon>Panagrolaimomorpha</taxon>
        <taxon>Strongyloidoidea</taxon>
        <taxon>Steinernematidae</taxon>
        <taxon>Steinernema</taxon>
    </lineage>
</organism>
<dbReference type="GO" id="GO:0016192">
    <property type="term" value="P:vesicle-mediated transport"/>
    <property type="evidence" value="ECO:0007669"/>
    <property type="project" value="InterPro"/>
</dbReference>
<feature type="region of interest" description="Disordered" evidence="6">
    <location>
        <begin position="32"/>
        <end position="75"/>
    </location>
</feature>
<dbReference type="PANTHER" id="PTHR12822:SF2">
    <property type="entry name" value="PROTEIN YIPF"/>
    <property type="match status" value="1"/>
</dbReference>
<feature type="transmembrane region" description="Helical" evidence="7">
    <location>
        <begin position="136"/>
        <end position="155"/>
    </location>
</feature>
<comment type="caution">
    <text evidence="9">The sequence shown here is derived from an EMBL/GenBank/DDBJ whole genome shotgun (WGS) entry which is preliminary data.</text>
</comment>
<comment type="subcellular location">
    <subcellularLocation>
        <location evidence="1">Membrane</location>
        <topology evidence="1">Multi-pass membrane protein</topology>
    </subcellularLocation>
</comment>
<feature type="transmembrane region" description="Helical" evidence="7">
    <location>
        <begin position="698"/>
        <end position="719"/>
    </location>
</feature>